<comment type="caution">
    <text evidence="1">The sequence shown here is derived from an EMBL/GenBank/DDBJ whole genome shotgun (WGS) entry which is preliminary data.</text>
</comment>
<proteinExistence type="predicted"/>
<evidence type="ECO:0000313" key="1">
    <source>
        <dbReference type="EMBL" id="PRQ69740.1"/>
    </source>
</evidence>
<sequence>DALARKILASPSSFPSFAVIDLLVFHCDRGTWRLVIPSGHIPASALTSTSPPSAPPTFVELVVDLAHRTIGHLGVRKTL</sequence>
<feature type="non-terminal residue" evidence="1">
    <location>
        <position position="79"/>
    </location>
</feature>
<organism evidence="1 3">
    <name type="scientific">Rhodotorula toruloides</name>
    <name type="common">Yeast</name>
    <name type="synonym">Rhodosporidium toruloides</name>
    <dbReference type="NCBI Taxonomy" id="5286"/>
    <lineage>
        <taxon>Eukaryota</taxon>
        <taxon>Fungi</taxon>
        <taxon>Dikarya</taxon>
        <taxon>Basidiomycota</taxon>
        <taxon>Pucciniomycotina</taxon>
        <taxon>Microbotryomycetes</taxon>
        <taxon>Sporidiobolales</taxon>
        <taxon>Sporidiobolaceae</taxon>
        <taxon>Rhodotorula</taxon>
    </lineage>
</organism>
<evidence type="ECO:0000313" key="2">
    <source>
        <dbReference type="EMBL" id="PRQ69746.1"/>
    </source>
</evidence>
<name>A0A2S9ZVE7_RHOTO</name>
<evidence type="ECO:0000313" key="3">
    <source>
        <dbReference type="Proteomes" id="UP000239560"/>
    </source>
</evidence>
<dbReference type="EMBL" id="LCTV02000020">
    <property type="protein sequence ID" value="PRQ69746.1"/>
    <property type="molecule type" value="Genomic_DNA"/>
</dbReference>
<evidence type="ECO:0008006" key="4">
    <source>
        <dbReference type="Google" id="ProtNLM"/>
    </source>
</evidence>
<accession>A0A2S9ZVE7</accession>
<dbReference type="AlphaFoldDB" id="A0A2S9ZVE7"/>
<dbReference type="Proteomes" id="UP000239560">
    <property type="component" value="Unassembled WGS sequence"/>
</dbReference>
<feature type="non-terminal residue" evidence="1">
    <location>
        <position position="1"/>
    </location>
</feature>
<reference evidence="1 3" key="1">
    <citation type="journal article" date="2018" name="Elife">
        <title>Functional genomics of lipid metabolism in the oleaginous yeast Rhodosporidium toruloides.</title>
        <authorList>
            <person name="Coradetti S.T."/>
            <person name="Pinel D."/>
            <person name="Geiselman G."/>
            <person name="Ito M."/>
            <person name="Mondo S."/>
            <person name="Reilly M.C."/>
            <person name="Cheng Y.F."/>
            <person name="Bauer S."/>
            <person name="Grigoriev I."/>
            <person name="Gladden J.M."/>
            <person name="Simmons B.A."/>
            <person name="Brem R."/>
            <person name="Arkin A.P."/>
            <person name="Skerker J.M."/>
        </authorList>
    </citation>
    <scope>NUCLEOTIDE SEQUENCE [LARGE SCALE GENOMIC DNA]</scope>
    <source>
        <strain evidence="1 3">NBRC 0880</strain>
    </source>
</reference>
<dbReference type="OrthoDB" id="3249394at2759"/>
<dbReference type="EMBL" id="LCTV02000029">
    <property type="protein sequence ID" value="PRQ69740.1"/>
    <property type="molecule type" value="Genomic_DNA"/>
</dbReference>
<protein>
    <recommendedName>
        <fullName evidence="4">Integrase zinc-binding domain-containing protein</fullName>
    </recommendedName>
</protein>
<gene>
    <name evidence="2" type="ORF">AAT19DRAFT_12722</name>
    <name evidence="1" type="ORF">AAT19DRAFT_12725</name>
</gene>